<evidence type="ECO:0000313" key="2">
    <source>
        <dbReference type="EMBL" id="CAH9114131.1"/>
    </source>
</evidence>
<comment type="caution">
    <text evidence="4">The sequence shown here is derived from an EMBL/GenBank/DDBJ whole genome shotgun (WGS) entry which is preliminary data.</text>
</comment>
<dbReference type="Proteomes" id="UP001152523">
    <property type="component" value="Unassembled WGS sequence"/>
</dbReference>
<dbReference type="EMBL" id="CAMAPF010001120">
    <property type="protein sequence ID" value="CAH9147036.1"/>
    <property type="molecule type" value="Genomic_DNA"/>
</dbReference>
<accession>A0AAV0GGP8</accession>
<evidence type="ECO:0000313" key="4">
    <source>
        <dbReference type="EMBL" id="CAH9147042.1"/>
    </source>
</evidence>
<gene>
    <name evidence="1" type="ORF">CEPIT_LOCUS20571</name>
    <name evidence="2" type="ORF">CEPIT_LOCUS20576</name>
    <name evidence="3" type="ORF">CEPIT_LOCUS43431</name>
    <name evidence="4" type="ORF">CEPIT_LOCUS43436</name>
</gene>
<protein>
    <submittedName>
        <fullName evidence="4">Uncharacterized protein</fullName>
    </submittedName>
</protein>
<name>A0AAV0GGP8_9ASTE</name>
<reference evidence="4" key="1">
    <citation type="submission" date="2022-07" db="EMBL/GenBank/DDBJ databases">
        <authorList>
            <person name="Macas J."/>
            <person name="Novak P."/>
            <person name="Neumann P."/>
        </authorList>
    </citation>
    <scope>NUCLEOTIDE SEQUENCE</scope>
</reference>
<sequence length="159" mass="18444">MSELFDTIVRHVPPPTANLDAPFHMLRGVNKRFRFRRHSCQGFQKSFRRPYSTSSTLQVGSNIIIFNYSSGHVGPYTGTFNRFRPARIILFAKDCIDEDVLIRICRSDDNDNVIRVLCIEFVLKSILCALAQPNMTLKEFFALPYIHTNNVDIMRFVFH</sequence>
<dbReference type="EMBL" id="CAMAPF010000218">
    <property type="protein sequence ID" value="CAH9114119.1"/>
    <property type="molecule type" value="Genomic_DNA"/>
</dbReference>
<evidence type="ECO:0000313" key="1">
    <source>
        <dbReference type="EMBL" id="CAH9114119.1"/>
    </source>
</evidence>
<organism evidence="4 5">
    <name type="scientific">Cuscuta epithymum</name>
    <dbReference type="NCBI Taxonomy" id="186058"/>
    <lineage>
        <taxon>Eukaryota</taxon>
        <taxon>Viridiplantae</taxon>
        <taxon>Streptophyta</taxon>
        <taxon>Embryophyta</taxon>
        <taxon>Tracheophyta</taxon>
        <taxon>Spermatophyta</taxon>
        <taxon>Magnoliopsida</taxon>
        <taxon>eudicotyledons</taxon>
        <taxon>Gunneridae</taxon>
        <taxon>Pentapetalae</taxon>
        <taxon>asterids</taxon>
        <taxon>lamiids</taxon>
        <taxon>Solanales</taxon>
        <taxon>Convolvulaceae</taxon>
        <taxon>Cuscuteae</taxon>
        <taxon>Cuscuta</taxon>
        <taxon>Cuscuta subgen. Cuscuta</taxon>
    </lineage>
</organism>
<dbReference type="AlphaFoldDB" id="A0AAV0GGP8"/>
<dbReference type="EMBL" id="CAMAPF010000218">
    <property type="protein sequence ID" value="CAH9114131.1"/>
    <property type="molecule type" value="Genomic_DNA"/>
</dbReference>
<evidence type="ECO:0000313" key="5">
    <source>
        <dbReference type="Proteomes" id="UP001152523"/>
    </source>
</evidence>
<dbReference type="EMBL" id="CAMAPF010001120">
    <property type="protein sequence ID" value="CAH9147042.1"/>
    <property type="molecule type" value="Genomic_DNA"/>
</dbReference>
<evidence type="ECO:0000313" key="3">
    <source>
        <dbReference type="EMBL" id="CAH9147036.1"/>
    </source>
</evidence>
<keyword evidence="5" id="KW-1185">Reference proteome</keyword>
<proteinExistence type="predicted"/>